<reference evidence="1" key="1">
    <citation type="submission" date="2021-03" db="EMBL/GenBank/DDBJ databases">
        <authorList>
            <consortium name="DOE Joint Genome Institute"/>
            <person name="Ahrendt S."/>
            <person name="Looney B.P."/>
            <person name="Miyauchi S."/>
            <person name="Morin E."/>
            <person name="Drula E."/>
            <person name="Courty P.E."/>
            <person name="Chicoki N."/>
            <person name="Fauchery L."/>
            <person name="Kohler A."/>
            <person name="Kuo A."/>
            <person name="Labutti K."/>
            <person name="Pangilinan J."/>
            <person name="Lipzen A."/>
            <person name="Riley R."/>
            <person name="Andreopoulos W."/>
            <person name="He G."/>
            <person name="Johnson J."/>
            <person name="Barry K.W."/>
            <person name="Grigoriev I.V."/>
            <person name="Nagy L."/>
            <person name="Hibbett D."/>
            <person name="Henrissat B."/>
            <person name="Matheny P.B."/>
            <person name="Labbe J."/>
            <person name="Martin F."/>
        </authorList>
    </citation>
    <scope>NUCLEOTIDE SEQUENCE</scope>
    <source>
        <strain evidence="1">HHB10654</strain>
    </source>
</reference>
<dbReference type="EMBL" id="MU277261">
    <property type="protein sequence ID" value="KAI0056586.1"/>
    <property type="molecule type" value="Genomic_DNA"/>
</dbReference>
<gene>
    <name evidence="1" type="ORF">BV25DRAFT_1787814</name>
</gene>
<feature type="non-terminal residue" evidence="1">
    <location>
        <position position="1"/>
    </location>
</feature>
<accession>A0ACB8SLL0</accession>
<feature type="non-terminal residue" evidence="1">
    <location>
        <position position="90"/>
    </location>
</feature>
<name>A0ACB8SLL0_9AGAM</name>
<reference evidence="1" key="2">
    <citation type="journal article" date="2022" name="New Phytol.">
        <title>Evolutionary transition to the ectomycorrhizal habit in the genomes of a hyperdiverse lineage of mushroom-forming fungi.</title>
        <authorList>
            <person name="Looney B."/>
            <person name="Miyauchi S."/>
            <person name="Morin E."/>
            <person name="Drula E."/>
            <person name="Courty P.E."/>
            <person name="Kohler A."/>
            <person name="Kuo A."/>
            <person name="LaButti K."/>
            <person name="Pangilinan J."/>
            <person name="Lipzen A."/>
            <person name="Riley R."/>
            <person name="Andreopoulos W."/>
            <person name="He G."/>
            <person name="Johnson J."/>
            <person name="Nolan M."/>
            <person name="Tritt A."/>
            <person name="Barry K.W."/>
            <person name="Grigoriev I.V."/>
            <person name="Nagy L.G."/>
            <person name="Hibbett D."/>
            <person name="Henrissat B."/>
            <person name="Matheny P.B."/>
            <person name="Labbe J."/>
            <person name="Martin F.M."/>
        </authorList>
    </citation>
    <scope>NUCLEOTIDE SEQUENCE</scope>
    <source>
        <strain evidence="1">HHB10654</strain>
    </source>
</reference>
<protein>
    <submittedName>
        <fullName evidence="1">Uncharacterized protein</fullName>
    </submittedName>
</protein>
<evidence type="ECO:0000313" key="2">
    <source>
        <dbReference type="Proteomes" id="UP000814140"/>
    </source>
</evidence>
<keyword evidence="2" id="KW-1185">Reference proteome</keyword>
<organism evidence="1 2">
    <name type="scientific">Artomyces pyxidatus</name>
    <dbReference type="NCBI Taxonomy" id="48021"/>
    <lineage>
        <taxon>Eukaryota</taxon>
        <taxon>Fungi</taxon>
        <taxon>Dikarya</taxon>
        <taxon>Basidiomycota</taxon>
        <taxon>Agaricomycotina</taxon>
        <taxon>Agaricomycetes</taxon>
        <taxon>Russulales</taxon>
        <taxon>Auriscalpiaceae</taxon>
        <taxon>Artomyces</taxon>
    </lineage>
</organism>
<evidence type="ECO:0000313" key="1">
    <source>
        <dbReference type="EMBL" id="KAI0056586.1"/>
    </source>
</evidence>
<sequence>PSITFHVAPELIKQFRDGYLKDPAFTSRWQNQEDRDARSPLTSRFFKDKQGLLFFTDADFQPRLCVPMNLRAHFLNLAHTSPTETAHAGA</sequence>
<proteinExistence type="predicted"/>
<dbReference type="Proteomes" id="UP000814140">
    <property type="component" value="Unassembled WGS sequence"/>
</dbReference>
<comment type="caution">
    <text evidence="1">The sequence shown here is derived from an EMBL/GenBank/DDBJ whole genome shotgun (WGS) entry which is preliminary data.</text>
</comment>